<dbReference type="GO" id="GO:0008270">
    <property type="term" value="F:zinc ion binding"/>
    <property type="evidence" value="ECO:0007669"/>
    <property type="project" value="InterPro"/>
</dbReference>
<keyword evidence="6" id="KW-0378">Hydrolase</keyword>
<keyword evidence="4" id="KW-0645">Protease</keyword>
<comment type="similarity">
    <text evidence="2">Belongs to the peptidase M18 family.</text>
</comment>
<comment type="caution">
    <text evidence="10">The sequence shown here is derived from an EMBL/GenBank/DDBJ whole genome shotgun (WGS) entry which is preliminary data.</text>
</comment>
<keyword evidence="3" id="KW-0031">Aminopeptidase</keyword>
<feature type="transmembrane region" description="Helical" evidence="9">
    <location>
        <begin position="99"/>
        <end position="118"/>
    </location>
</feature>
<organism evidence="10 11">
    <name type="scientific">Papaver atlanticum</name>
    <dbReference type="NCBI Taxonomy" id="357466"/>
    <lineage>
        <taxon>Eukaryota</taxon>
        <taxon>Viridiplantae</taxon>
        <taxon>Streptophyta</taxon>
        <taxon>Embryophyta</taxon>
        <taxon>Tracheophyta</taxon>
        <taxon>Spermatophyta</taxon>
        <taxon>Magnoliopsida</taxon>
        <taxon>Ranunculales</taxon>
        <taxon>Papaveraceae</taxon>
        <taxon>Papaveroideae</taxon>
        <taxon>Papaver</taxon>
    </lineage>
</organism>
<name>A0AAD4S018_9MAGN</name>
<accession>A0AAD4S018</accession>
<evidence type="ECO:0000256" key="9">
    <source>
        <dbReference type="SAM" id="Phobius"/>
    </source>
</evidence>
<dbReference type="Gene3D" id="2.30.250.10">
    <property type="entry name" value="Aminopeptidase i, Domain 2"/>
    <property type="match status" value="1"/>
</dbReference>
<evidence type="ECO:0000256" key="1">
    <source>
        <dbReference type="ARBA" id="ARBA00001947"/>
    </source>
</evidence>
<dbReference type="EMBL" id="JAJJMB010016078">
    <property type="protein sequence ID" value="KAI3849727.1"/>
    <property type="molecule type" value="Genomic_DNA"/>
</dbReference>
<dbReference type="GO" id="GO:0008237">
    <property type="term" value="F:metallopeptidase activity"/>
    <property type="evidence" value="ECO:0007669"/>
    <property type="project" value="UniProtKB-KW"/>
</dbReference>
<dbReference type="Proteomes" id="UP001202328">
    <property type="component" value="Unassembled WGS sequence"/>
</dbReference>
<evidence type="ECO:0000256" key="6">
    <source>
        <dbReference type="ARBA" id="ARBA00022801"/>
    </source>
</evidence>
<dbReference type="GO" id="GO:0005737">
    <property type="term" value="C:cytoplasm"/>
    <property type="evidence" value="ECO:0007669"/>
    <property type="project" value="UniProtKB-ARBA"/>
</dbReference>
<feature type="transmembrane region" description="Helical" evidence="9">
    <location>
        <begin position="124"/>
        <end position="141"/>
    </location>
</feature>
<keyword evidence="9" id="KW-0472">Membrane</keyword>
<comment type="cofactor">
    <cofactor evidence="1">
        <name>Zn(2+)</name>
        <dbReference type="ChEBI" id="CHEBI:29105"/>
    </cofactor>
</comment>
<gene>
    <name evidence="10" type="ORF">MKW98_026641</name>
</gene>
<keyword evidence="7" id="KW-0862">Zinc</keyword>
<evidence type="ECO:0000313" key="10">
    <source>
        <dbReference type="EMBL" id="KAI3849727.1"/>
    </source>
</evidence>
<evidence type="ECO:0000256" key="3">
    <source>
        <dbReference type="ARBA" id="ARBA00022438"/>
    </source>
</evidence>
<dbReference type="InterPro" id="IPR023358">
    <property type="entry name" value="Peptidase_M18_dom2"/>
</dbReference>
<dbReference type="SUPFAM" id="SSF101821">
    <property type="entry name" value="Aminopeptidase/glucanase lid domain"/>
    <property type="match status" value="1"/>
</dbReference>
<evidence type="ECO:0000313" key="11">
    <source>
        <dbReference type="Proteomes" id="UP001202328"/>
    </source>
</evidence>
<dbReference type="GO" id="GO:0004177">
    <property type="term" value="F:aminopeptidase activity"/>
    <property type="evidence" value="ECO:0007669"/>
    <property type="project" value="UniProtKB-KW"/>
</dbReference>
<protein>
    <submittedName>
        <fullName evidence="10">Uncharacterized protein</fullName>
    </submittedName>
</protein>
<dbReference type="AlphaFoldDB" id="A0AAD4S018"/>
<feature type="transmembrane region" description="Helical" evidence="9">
    <location>
        <begin position="61"/>
        <end position="78"/>
    </location>
</feature>
<sequence>MALQKLVKVKRPLLRVPILAIHLHNTVNKDEFKRHLEIHLVSLLATKLEEASSDNTLPEPFHFLFLFFVIGLRHSLLLDSGDKEGPGYEEARPVHDERVCIWTSLVLFLLAIFNACIITKFTRIAGELVGMLIAILCIQSMDIN</sequence>
<dbReference type="InterPro" id="IPR001948">
    <property type="entry name" value="Peptidase_M18"/>
</dbReference>
<keyword evidence="11" id="KW-1185">Reference proteome</keyword>
<evidence type="ECO:0000256" key="7">
    <source>
        <dbReference type="ARBA" id="ARBA00022833"/>
    </source>
</evidence>
<proteinExistence type="inferred from homology"/>
<evidence type="ECO:0000256" key="8">
    <source>
        <dbReference type="ARBA" id="ARBA00023049"/>
    </source>
</evidence>
<keyword evidence="9" id="KW-1133">Transmembrane helix</keyword>
<evidence type="ECO:0000256" key="4">
    <source>
        <dbReference type="ARBA" id="ARBA00022670"/>
    </source>
</evidence>
<dbReference type="GO" id="GO:0006508">
    <property type="term" value="P:proteolysis"/>
    <property type="evidence" value="ECO:0007669"/>
    <property type="project" value="UniProtKB-KW"/>
</dbReference>
<keyword evidence="5" id="KW-0479">Metal-binding</keyword>
<evidence type="ECO:0000256" key="5">
    <source>
        <dbReference type="ARBA" id="ARBA00022723"/>
    </source>
</evidence>
<reference evidence="10" key="1">
    <citation type="submission" date="2022-04" db="EMBL/GenBank/DDBJ databases">
        <title>A functionally conserved STORR gene fusion in Papaver species that diverged 16.8 million years ago.</title>
        <authorList>
            <person name="Catania T."/>
        </authorList>
    </citation>
    <scope>NUCLEOTIDE SEQUENCE</scope>
    <source>
        <strain evidence="10">S-188037</strain>
    </source>
</reference>
<keyword evidence="9" id="KW-0812">Transmembrane</keyword>
<dbReference type="Pfam" id="PF02127">
    <property type="entry name" value="Peptidase_M18"/>
    <property type="match status" value="1"/>
</dbReference>
<keyword evidence="8" id="KW-0482">Metalloprotease</keyword>
<evidence type="ECO:0000256" key="2">
    <source>
        <dbReference type="ARBA" id="ARBA00008290"/>
    </source>
</evidence>